<accession>A0ABN8M001</accession>
<evidence type="ECO:0000313" key="1">
    <source>
        <dbReference type="EMBL" id="CAH3020822.1"/>
    </source>
</evidence>
<feature type="non-terminal residue" evidence="1">
    <location>
        <position position="1"/>
    </location>
</feature>
<organism evidence="1 2">
    <name type="scientific">Porites evermanni</name>
    <dbReference type="NCBI Taxonomy" id="104178"/>
    <lineage>
        <taxon>Eukaryota</taxon>
        <taxon>Metazoa</taxon>
        <taxon>Cnidaria</taxon>
        <taxon>Anthozoa</taxon>
        <taxon>Hexacorallia</taxon>
        <taxon>Scleractinia</taxon>
        <taxon>Fungiina</taxon>
        <taxon>Poritidae</taxon>
        <taxon>Porites</taxon>
    </lineage>
</organism>
<gene>
    <name evidence="1" type="ORF">PEVE_00008803</name>
</gene>
<evidence type="ECO:0008006" key="3">
    <source>
        <dbReference type="Google" id="ProtNLM"/>
    </source>
</evidence>
<sequence>NYSISGIALEWFRSYLTNRSQFAAAKTRFTQSKFRMLHVLHCVVLVTFAYTWRQTQPTVHCRLDFFLTSQSFLGSITSANILPGFKTDHSMITLNISLHSNPRGPGFWKLNTSLLADKDYIDLIRLTIQETENEYANDKSINPALLWDMIKLKIREKSLSF</sequence>
<dbReference type="SUPFAM" id="SSF56219">
    <property type="entry name" value="DNase I-like"/>
    <property type="match status" value="1"/>
</dbReference>
<protein>
    <recommendedName>
        <fullName evidence="3">Endonuclease/exonuclease/phosphatase domain-containing protein</fullName>
    </recommendedName>
</protein>
<dbReference type="Gene3D" id="3.60.10.10">
    <property type="entry name" value="Endonuclease/exonuclease/phosphatase"/>
    <property type="match status" value="1"/>
</dbReference>
<dbReference type="EMBL" id="CALNXI010000160">
    <property type="protein sequence ID" value="CAH3020822.1"/>
    <property type="molecule type" value="Genomic_DNA"/>
</dbReference>
<comment type="caution">
    <text evidence="1">The sequence shown here is derived from an EMBL/GenBank/DDBJ whole genome shotgun (WGS) entry which is preliminary data.</text>
</comment>
<name>A0ABN8M001_9CNID</name>
<reference evidence="1 2" key="1">
    <citation type="submission" date="2022-05" db="EMBL/GenBank/DDBJ databases">
        <authorList>
            <consortium name="Genoscope - CEA"/>
            <person name="William W."/>
        </authorList>
    </citation>
    <scope>NUCLEOTIDE SEQUENCE [LARGE SCALE GENOMIC DNA]</scope>
</reference>
<proteinExistence type="predicted"/>
<dbReference type="Proteomes" id="UP001159427">
    <property type="component" value="Unassembled WGS sequence"/>
</dbReference>
<dbReference type="InterPro" id="IPR036691">
    <property type="entry name" value="Endo/exonu/phosph_ase_sf"/>
</dbReference>
<evidence type="ECO:0000313" key="2">
    <source>
        <dbReference type="Proteomes" id="UP001159427"/>
    </source>
</evidence>
<keyword evidence="2" id="KW-1185">Reference proteome</keyword>
<feature type="non-terminal residue" evidence="1">
    <location>
        <position position="161"/>
    </location>
</feature>